<dbReference type="SUPFAM" id="SSF57850">
    <property type="entry name" value="RING/U-box"/>
    <property type="match status" value="1"/>
</dbReference>
<dbReference type="Gene3D" id="3.30.40.10">
    <property type="entry name" value="Zinc/RING finger domain, C3HC4 (zinc finger)"/>
    <property type="match status" value="1"/>
</dbReference>
<evidence type="ECO:0000256" key="1">
    <source>
        <dbReference type="ARBA" id="ARBA00004906"/>
    </source>
</evidence>
<accession>E4Z2T6</accession>
<dbReference type="PANTHER" id="PTHR45969:SF69">
    <property type="entry name" value="FINGER DOMAIN PROTEIN, PUTATIVE (AFU_ORTHOLOGUE AFUA_3G12190)-RELATED"/>
    <property type="match status" value="1"/>
</dbReference>
<feature type="domain" description="RING-type" evidence="11">
    <location>
        <begin position="112"/>
        <end position="153"/>
    </location>
</feature>
<dbReference type="GO" id="GO:0016567">
    <property type="term" value="P:protein ubiquitination"/>
    <property type="evidence" value="ECO:0007669"/>
    <property type="project" value="TreeGrafter"/>
</dbReference>
<protein>
    <recommendedName>
        <fullName evidence="8">cullin-RING-type E3 NEDD8 transferase</fullName>
        <ecNumber evidence="8">2.3.2.32</ecNumber>
    </recommendedName>
</protein>
<keyword evidence="4 9" id="KW-0863">Zinc-finger</keyword>
<reference evidence="12" key="1">
    <citation type="journal article" date="2010" name="Science">
        <title>Plasticity of animal genome architecture unmasked by rapid evolution of a pelagic tunicate.</title>
        <authorList>
            <person name="Denoeud F."/>
            <person name="Henriet S."/>
            <person name="Mungpakdee S."/>
            <person name="Aury J.M."/>
            <person name="Da Silva C."/>
            <person name="Brinkmann H."/>
            <person name="Mikhaleva J."/>
            <person name="Olsen L.C."/>
            <person name="Jubin C."/>
            <person name="Canestro C."/>
            <person name="Bouquet J.M."/>
            <person name="Danks G."/>
            <person name="Poulain J."/>
            <person name="Campsteijn C."/>
            <person name="Adamski M."/>
            <person name="Cross I."/>
            <person name="Yadetie F."/>
            <person name="Muffato M."/>
            <person name="Louis A."/>
            <person name="Butcher S."/>
            <person name="Tsagkogeorga G."/>
            <person name="Konrad A."/>
            <person name="Singh S."/>
            <person name="Jensen M.F."/>
            <person name="Cong E.H."/>
            <person name="Eikeseth-Otteraa H."/>
            <person name="Noel B."/>
            <person name="Anthouard V."/>
            <person name="Porcel B.M."/>
            <person name="Kachouri-Lafond R."/>
            <person name="Nishino A."/>
            <person name="Ugolini M."/>
            <person name="Chourrout P."/>
            <person name="Nishida H."/>
            <person name="Aasland R."/>
            <person name="Huzurbazar S."/>
            <person name="Westhof E."/>
            <person name="Delsuc F."/>
            <person name="Lehrach H."/>
            <person name="Reinhardt R."/>
            <person name="Weissenbach J."/>
            <person name="Roy S.W."/>
            <person name="Artiguenave F."/>
            <person name="Postlethwait J.H."/>
            <person name="Manak J.R."/>
            <person name="Thompson E.M."/>
            <person name="Jaillon O."/>
            <person name="Du Pasquier L."/>
            <person name="Boudinot P."/>
            <person name="Liberles D.A."/>
            <person name="Volff J.N."/>
            <person name="Philippe H."/>
            <person name="Lenhard B."/>
            <person name="Roest Crollius H."/>
            <person name="Wincker P."/>
            <person name="Chourrout D."/>
        </authorList>
    </citation>
    <scope>NUCLEOTIDE SEQUENCE [LARGE SCALE GENOMIC DNA]</scope>
</reference>
<feature type="compositionally biased region" description="Basic residues" evidence="10">
    <location>
        <begin position="50"/>
        <end position="61"/>
    </location>
</feature>
<proteinExistence type="predicted"/>
<dbReference type="PROSITE" id="PS50089">
    <property type="entry name" value="ZF_RING_2"/>
    <property type="match status" value="1"/>
</dbReference>
<evidence type="ECO:0000256" key="6">
    <source>
        <dbReference type="ARBA" id="ARBA00022833"/>
    </source>
</evidence>
<dbReference type="GO" id="GO:0031461">
    <property type="term" value="C:cullin-RING ubiquitin ligase complex"/>
    <property type="evidence" value="ECO:0007669"/>
    <property type="project" value="UniProtKB-ARBA"/>
</dbReference>
<evidence type="ECO:0000256" key="10">
    <source>
        <dbReference type="SAM" id="MobiDB-lite"/>
    </source>
</evidence>
<dbReference type="InterPro" id="IPR024766">
    <property type="entry name" value="Znf_RING_H2"/>
</dbReference>
<dbReference type="AlphaFoldDB" id="E4Z2T6"/>
<keyword evidence="3" id="KW-0479">Metal-binding</keyword>
<evidence type="ECO:0000256" key="5">
    <source>
        <dbReference type="ARBA" id="ARBA00022786"/>
    </source>
</evidence>
<dbReference type="PANTHER" id="PTHR45969">
    <property type="entry name" value="RING ZINC FINGER PROTEIN-RELATED"/>
    <property type="match status" value="1"/>
</dbReference>
<evidence type="ECO:0000256" key="8">
    <source>
        <dbReference type="ARBA" id="ARBA00044971"/>
    </source>
</evidence>
<dbReference type="InterPro" id="IPR001841">
    <property type="entry name" value="Znf_RING"/>
</dbReference>
<evidence type="ECO:0000313" key="12">
    <source>
        <dbReference type="EMBL" id="CBY42014.1"/>
    </source>
</evidence>
<dbReference type="Proteomes" id="UP000011014">
    <property type="component" value="Unassembled WGS sequence"/>
</dbReference>
<feature type="region of interest" description="Disordered" evidence="10">
    <location>
        <begin position="25"/>
        <end position="62"/>
    </location>
</feature>
<dbReference type="GO" id="GO:0061663">
    <property type="term" value="F:NEDD8 ligase activity"/>
    <property type="evidence" value="ECO:0007669"/>
    <property type="project" value="UniProtKB-EC"/>
</dbReference>
<evidence type="ECO:0000256" key="9">
    <source>
        <dbReference type="PROSITE-ProRule" id="PRU00175"/>
    </source>
</evidence>
<dbReference type="EMBL" id="FN656798">
    <property type="protein sequence ID" value="CBY42014.1"/>
    <property type="molecule type" value="Genomic_DNA"/>
</dbReference>
<keyword evidence="5" id="KW-0833">Ubl conjugation pathway</keyword>
<comment type="pathway">
    <text evidence="1">Protein modification; protein ubiquitination.</text>
</comment>
<name>E4Z2T6_OIKDI</name>
<comment type="catalytic activity">
    <reaction evidence="7">
        <text>S-[NEDD8-protein]-yl-[E2 NEDD8-conjugating enzyme]-L-cysteine + [cullin]-L-lysine = [E2 NEDD8-conjugating enzyme]-L-cysteine + N(6)-[NEDD8-protein]-yl-[cullin]-L-lysine.</text>
        <dbReference type="EC" id="2.3.2.32"/>
    </reaction>
</comment>
<comment type="pathway">
    <text evidence="2">Protein modification; protein neddylation.</text>
</comment>
<dbReference type="SMART" id="SM00184">
    <property type="entry name" value="RING"/>
    <property type="match status" value="1"/>
</dbReference>
<dbReference type="Pfam" id="PF12678">
    <property type="entry name" value="zf-rbx1"/>
    <property type="match status" value="1"/>
</dbReference>
<dbReference type="InterPro" id="IPR013083">
    <property type="entry name" value="Znf_RING/FYVE/PHD"/>
</dbReference>
<evidence type="ECO:0000256" key="4">
    <source>
        <dbReference type="ARBA" id="ARBA00022771"/>
    </source>
</evidence>
<evidence type="ECO:0000259" key="11">
    <source>
        <dbReference type="PROSITE" id="PS50089"/>
    </source>
</evidence>
<evidence type="ECO:0000256" key="7">
    <source>
        <dbReference type="ARBA" id="ARBA00044896"/>
    </source>
</evidence>
<sequence>MTWRCDRCFSDFVDEVREEIPDLTARDHPFGIQPGMGPVTDPVTSEAPARRRGGRSTRTYHQRGPSIILPDGTITKAVVNGDMATAVFKSELERRNAAIVPEVILSNNADNCAICLDPPTEFNMAWVNRCHHTFHEHCIRKWVIERDTCPLCNRCIVPRLTLMN</sequence>
<dbReference type="GO" id="GO:0008270">
    <property type="term" value="F:zinc ion binding"/>
    <property type="evidence" value="ECO:0007669"/>
    <property type="project" value="UniProtKB-KW"/>
</dbReference>
<dbReference type="GO" id="GO:0061630">
    <property type="term" value="F:ubiquitin protein ligase activity"/>
    <property type="evidence" value="ECO:0007669"/>
    <property type="project" value="TreeGrafter"/>
</dbReference>
<dbReference type="EC" id="2.3.2.32" evidence="8"/>
<organism evidence="12">
    <name type="scientific">Oikopleura dioica</name>
    <name type="common">Tunicate</name>
    <dbReference type="NCBI Taxonomy" id="34765"/>
    <lineage>
        <taxon>Eukaryota</taxon>
        <taxon>Metazoa</taxon>
        <taxon>Chordata</taxon>
        <taxon>Tunicata</taxon>
        <taxon>Appendicularia</taxon>
        <taxon>Copelata</taxon>
        <taxon>Oikopleuridae</taxon>
        <taxon>Oikopleura</taxon>
    </lineage>
</organism>
<gene>
    <name evidence="12" type="ORF">GSOID_T00025676001</name>
</gene>
<keyword evidence="6" id="KW-0862">Zinc</keyword>
<evidence type="ECO:0000256" key="3">
    <source>
        <dbReference type="ARBA" id="ARBA00022723"/>
    </source>
</evidence>
<evidence type="ECO:0000256" key="2">
    <source>
        <dbReference type="ARBA" id="ARBA00005032"/>
    </source>
</evidence>